<dbReference type="SUPFAM" id="SSF53807">
    <property type="entry name" value="Helical backbone' metal receptor"/>
    <property type="match status" value="1"/>
</dbReference>
<name>B3PG27_CELJU</name>
<dbReference type="EMBL" id="CP000934">
    <property type="protein sequence ID" value="ACE82627.1"/>
    <property type="molecule type" value="Genomic_DNA"/>
</dbReference>
<dbReference type="GO" id="GO:0046872">
    <property type="term" value="F:metal ion binding"/>
    <property type="evidence" value="ECO:0007669"/>
    <property type="project" value="InterPro"/>
</dbReference>
<evidence type="ECO:0000313" key="7">
    <source>
        <dbReference type="Proteomes" id="UP000001036"/>
    </source>
</evidence>
<dbReference type="InterPro" id="IPR050492">
    <property type="entry name" value="Bact_metal-bind_prot9"/>
</dbReference>
<sequence>MLLYNLSFYNRPMIAMLVSAFLKYRFSPAWLLALLLAAPVTMAKPRLLVSIKPLALIAQEVVGDKVTIDTLLPITASPHDYPLKVSDHKRIREADLVLWVGPALESFLAKPLRHLPEARQLSSYLLKGIDWPDMDDHSKHNHSHDHHHDDAHDPHLWLNPLNAAVIAWALAERLATLEPGHAAFFRQRATAFAESMGALDRELRSAMAPLGNVGFAVYHEGYSHFVHHYGLRQLAYVTFVPEQRPGARHLAELRRVMAEGGECIFSEPYQRSEHIDALAQQLKLRQGQLDAIGSEKITTYPELIRRMGQDFSACLAHR</sequence>
<reference evidence="6 7" key="1">
    <citation type="journal article" date="2008" name="J. Bacteriol.">
        <title>Insights into plant cell wall degradation from the genome sequence of the soil bacterium Cellvibrio japonicus.</title>
        <authorList>
            <person name="Deboy R.T."/>
            <person name="Mongodin E.F."/>
            <person name="Fouts D.E."/>
            <person name="Tailford L.E."/>
            <person name="Khouri H."/>
            <person name="Emerson J.B."/>
            <person name="Mohamoud Y."/>
            <person name="Watkins K."/>
            <person name="Henrissat B."/>
            <person name="Gilbert H.J."/>
            <person name="Nelson K.E."/>
        </authorList>
    </citation>
    <scope>NUCLEOTIDE SEQUENCE [LARGE SCALE GENOMIC DNA]</scope>
    <source>
        <strain evidence="6 7">Ueda107</strain>
    </source>
</reference>
<organism evidence="6 7">
    <name type="scientific">Cellvibrio japonicus (strain Ueda107)</name>
    <name type="common">Pseudomonas fluorescens subsp. cellulosa</name>
    <dbReference type="NCBI Taxonomy" id="498211"/>
    <lineage>
        <taxon>Bacteria</taxon>
        <taxon>Pseudomonadati</taxon>
        <taxon>Pseudomonadota</taxon>
        <taxon>Gammaproteobacteria</taxon>
        <taxon>Cellvibrionales</taxon>
        <taxon>Cellvibrionaceae</taxon>
        <taxon>Cellvibrio</taxon>
    </lineage>
</organism>
<accession>B3PG27</accession>
<evidence type="ECO:0000256" key="4">
    <source>
        <dbReference type="ARBA" id="ARBA00022729"/>
    </source>
</evidence>
<keyword evidence="3" id="KW-0813">Transport</keyword>
<keyword evidence="7" id="KW-1185">Reference proteome</keyword>
<evidence type="ECO:0000256" key="2">
    <source>
        <dbReference type="ARBA" id="ARBA00015915"/>
    </source>
</evidence>
<dbReference type="InterPro" id="IPR006127">
    <property type="entry name" value="ZnuA-like"/>
</dbReference>
<dbReference type="STRING" id="498211.CJA_3480"/>
<dbReference type="PANTHER" id="PTHR42953:SF3">
    <property type="entry name" value="HIGH-AFFINITY ZINC UPTAKE SYSTEM PROTEIN ZNUA"/>
    <property type="match status" value="1"/>
</dbReference>
<evidence type="ECO:0000256" key="5">
    <source>
        <dbReference type="ARBA" id="ARBA00022906"/>
    </source>
</evidence>
<evidence type="ECO:0000313" key="6">
    <source>
        <dbReference type="EMBL" id="ACE82627.1"/>
    </source>
</evidence>
<dbReference type="GO" id="GO:0006829">
    <property type="term" value="P:zinc ion transport"/>
    <property type="evidence" value="ECO:0007669"/>
    <property type="project" value="UniProtKB-KW"/>
</dbReference>
<dbReference type="Pfam" id="PF01297">
    <property type="entry name" value="ZnuA"/>
    <property type="match status" value="1"/>
</dbReference>
<dbReference type="KEGG" id="cja:CJA_3480"/>
<keyword evidence="4" id="KW-0732">Signal</keyword>
<proteinExistence type="inferred from homology"/>
<dbReference type="Gene3D" id="3.40.50.1980">
    <property type="entry name" value="Nitrogenase molybdenum iron protein domain"/>
    <property type="match status" value="2"/>
</dbReference>
<dbReference type="GO" id="GO:0007155">
    <property type="term" value="P:cell adhesion"/>
    <property type="evidence" value="ECO:0007669"/>
    <property type="project" value="InterPro"/>
</dbReference>
<dbReference type="Proteomes" id="UP000001036">
    <property type="component" value="Chromosome"/>
</dbReference>
<dbReference type="PANTHER" id="PTHR42953">
    <property type="entry name" value="HIGH-AFFINITY ZINC UPTAKE SYSTEM PROTEIN ZNUA-RELATED"/>
    <property type="match status" value="1"/>
</dbReference>
<dbReference type="AlphaFoldDB" id="B3PG27"/>
<keyword evidence="5" id="KW-0406">Ion transport</keyword>
<dbReference type="eggNOG" id="COG4531">
    <property type="taxonomic scope" value="Bacteria"/>
</dbReference>
<protein>
    <recommendedName>
        <fullName evidence="2">High-affinity zinc uptake system protein ZnuA</fullName>
    </recommendedName>
</protein>
<keyword evidence="5" id="KW-0864">Zinc transport</keyword>
<dbReference type="InterPro" id="IPR006129">
    <property type="entry name" value="AdhesinB"/>
</dbReference>
<dbReference type="PRINTS" id="PR00691">
    <property type="entry name" value="ADHESINB"/>
</dbReference>
<keyword evidence="5" id="KW-0862">Zinc</keyword>
<comment type="similarity">
    <text evidence="1">Belongs to the bacterial solute-binding protein 9 family.</text>
</comment>
<gene>
    <name evidence="6" type="ordered locus">CJA_3480</name>
</gene>
<evidence type="ECO:0000256" key="3">
    <source>
        <dbReference type="ARBA" id="ARBA00022448"/>
    </source>
</evidence>
<dbReference type="HOGENOM" id="CLU_016838_1_2_6"/>
<evidence type="ECO:0000256" key="1">
    <source>
        <dbReference type="ARBA" id="ARBA00011028"/>
    </source>
</evidence>